<accession>A0ABW5DRP1</accession>
<dbReference type="RefSeq" id="WP_379875518.1">
    <property type="nucleotide sequence ID" value="NZ_JBHUIP010000004.1"/>
</dbReference>
<dbReference type="EMBL" id="JBHUIP010000004">
    <property type="protein sequence ID" value="MFD2262559.1"/>
    <property type="molecule type" value="Genomic_DNA"/>
</dbReference>
<organism evidence="1 2">
    <name type="scientific">Lacibacterium aquatile</name>
    <dbReference type="NCBI Taxonomy" id="1168082"/>
    <lineage>
        <taxon>Bacteria</taxon>
        <taxon>Pseudomonadati</taxon>
        <taxon>Pseudomonadota</taxon>
        <taxon>Alphaproteobacteria</taxon>
        <taxon>Rhodospirillales</taxon>
        <taxon>Rhodospirillaceae</taxon>
    </lineage>
</organism>
<comment type="caution">
    <text evidence="1">The sequence shown here is derived from an EMBL/GenBank/DDBJ whole genome shotgun (WGS) entry which is preliminary data.</text>
</comment>
<protein>
    <submittedName>
        <fullName evidence="1">Uncharacterized protein</fullName>
    </submittedName>
</protein>
<dbReference type="Proteomes" id="UP001597295">
    <property type="component" value="Unassembled WGS sequence"/>
</dbReference>
<evidence type="ECO:0000313" key="1">
    <source>
        <dbReference type="EMBL" id="MFD2262559.1"/>
    </source>
</evidence>
<reference evidence="2" key="1">
    <citation type="journal article" date="2019" name="Int. J. Syst. Evol. Microbiol.">
        <title>The Global Catalogue of Microorganisms (GCM) 10K type strain sequencing project: providing services to taxonomists for standard genome sequencing and annotation.</title>
        <authorList>
            <consortium name="The Broad Institute Genomics Platform"/>
            <consortium name="The Broad Institute Genome Sequencing Center for Infectious Disease"/>
            <person name="Wu L."/>
            <person name="Ma J."/>
        </authorList>
    </citation>
    <scope>NUCLEOTIDE SEQUENCE [LARGE SCALE GENOMIC DNA]</scope>
    <source>
        <strain evidence="2">CGMCC 1.19062</strain>
    </source>
</reference>
<gene>
    <name evidence="1" type="ORF">ACFSM5_06640</name>
</gene>
<evidence type="ECO:0000313" key="2">
    <source>
        <dbReference type="Proteomes" id="UP001597295"/>
    </source>
</evidence>
<proteinExistence type="predicted"/>
<name>A0ABW5DRP1_9PROT</name>
<sequence>MLHKWLTVKAVVLDDPKRPFRGFGRDLAPNERPRMHETDIAPSHIVRATVWVDDKTTPGEAVNRTVLHLVTGEILYLAETRRSFFTAWSELLNLSGQQVRIDVDDL</sequence>
<keyword evidence="2" id="KW-1185">Reference proteome</keyword>